<reference evidence="2" key="1">
    <citation type="submission" date="2018-11" db="EMBL/GenBank/DDBJ databases">
        <authorList>
            <consortium name="Pathogen Informatics"/>
        </authorList>
    </citation>
    <scope>NUCLEOTIDE SEQUENCE</scope>
</reference>
<feature type="region of interest" description="Disordered" evidence="1">
    <location>
        <begin position="1"/>
        <end position="40"/>
    </location>
</feature>
<name>A0A3S5AS38_9PLAT</name>
<feature type="compositionally biased region" description="Basic residues" evidence="1">
    <location>
        <begin position="10"/>
        <end position="19"/>
    </location>
</feature>
<dbReference type="EMBL" id="CAAALY010114028">
    <property type="protein sequence ID" value="VEL30638.1"/>
    <property type="molecule type" value="Genomic_DNA"/>
</dbReference>
<evidence type="ECO:0000313" key="2">
    <source>
        <dbReference type="EMBL" id="VEL30638.1"/>
    </source>
</evidence>
<dbReference type="Proteomes" id="UP000784294">
    <property type="component" value="Unassembled WGS sequence"/>
</dbReference>
<dbReference type="AlphaFoldDB" id="A0A3S5AS38"/>
<organism evidence="2 3">
    <name type="scientific">Protopolystoma xenopodis</name>
    <dbReference type="NCBI Taxonomy" id="117903"/>
    <lineage>
        <taxon>Eukaryota</taxon>
        <taxon>Metazoa</taxon>
        <taxon>Spiralia</taxon>
        <taxon>Lophotrochozoa</taxon>
        <taxon>Platyhelminthes</taxon>
        <taxon>Monogenea</taxon>
        <taxon>Polyopisthocotylea</taxon>
        <taxon>Polystomatidea</taxon>
        <taxon>Polystomatidae</taxon>
        <taxon>Protopolystoma</taxon>
    </lineage>
</organism>
<comment type="caution">
    <text evidence="2">The sequence shown here is derived from an EMBL/GenBank/DDBJ whole genome shotgun (WGS) entry which is preliminary data.</text>
</comment>
<gene>
    <name evidence="2" type="ORF">PXEA_LOCUS24078</name>
</gene>
<sequence length="165" mass="18143">MSDCPVLHSPPKRTRRTRRLLSSPQIDVHQSEATDDPSSNFNNKAIFDQVSYNSQKSGPLVIVITAPEVIGPCVLQDFIALTQLYSTAPKYGGDDYSEAKSYVKDTELEPSGLPICLIFCLSMPSESNFEARLESNTLARLALYRCPPLSSRAFVDSALLQVSNA</sequence>
<evidence type="ECO:0000256" key="1">
    <source>
        <dbReference type="SAM" id="MobiDB-lite"/>
    </source>
</evidence>
<proteinExistence type="predicted"/>
<protein>
    <submittedName>
        <fullName evidence="2">Uncharacterized protein</fullName>
    </submittedName>
</protein>
<keyword evidence="3" id="KW-1185">Reference proteome</keyword>
<evidence type="ECO:0000313" key="3">
    <source>
        <dbReference type="Proteomes" id="UP000784294"/>
    </source>
</evidence>
<accession>A0A3S5AS38</accession>